<dbReference type="PANTHER" id="PTHR45870">
    <property type="entry name" value="TUBULIN MONOGLYCYLASE TTLL3"/>
    <property type="match status" value="1"/>
</dbReference>
<dbReference type="GO" id="GO:0060271">
    <property type="term" value="P:cilium assembly"/>
    <property type="evidence" value="ECO:0007669"/>
    <property type="project" value="TreeGrafter"/>
</dbReference>
<dbReference type="GO" id="GO:0005930">
    <property type="term" value="C:axoneme"/>
    <property type="evidence" value="ECO:0007669"/>
    <property type="project" value="TreeGrafter"/>
</dbReference>
<accession>A0AAW2HVC2</accession>
<comment type="subcellular location">
    <subcellularLocation>
        <location evidence="1">Cytoplasm</location>
        <location evidence="1">Cytoskeleton</location>
    </subcellularLocation>
</comment>
<dbReference type="Gene3D" id="3.30.470.20">
    <property type="entry name" value="ATP-grasp fold, B domain"/>
    <property type="match status" value="1"/>
</dbReference>
<dbReference type="GO" id="GO:0070736">
    <property type="term" value="F:protein-glycine ligase activity, initiating"/>
    <property type="evidence" value="ECO:0007669"/>
    <property type="project" value="TreeGrafter"/>
</dbReference>
<protein>
    <recommendedName>
        <fullName evidence="9">Tubulin glycylase 3A</fullName>
    </recommendedName>
</protein>
<gene>
    <name evidence="8" type="ORF">PYX00_006345</name>
</gene>
<feature type="compositionally biased region" description="Basic and acidic residues" evidence="7">
    <location>
        <begin position="177"/>
        <end position="188"/>
    </location>
</feature>
<evidence type="ECO:0008006" key="9">
    <source>
        <dbReference type="Google" id="ProtNLM"/>
    </source>
</evidence>
<evidence type="ECO:0000256" key="3">
    <source>
        <dbReference type="ARBA" id="ARBA00022598"/>
    </source>
</evidence>
<feature type="region of interest" description="Disordered" evidence="7">
    <location>
        <begin position="821"/>
        <end position="955"/>
    </location>
</feature>
<dbReference type="PANTHER" id="PTHR45870:SF2">
    <property type="entry name" value="TUBULIN MONOGLYCYLASE TTLL3"/>
    <property type="match status" value="1"/>
</dbReference>
<dbReference type="InterPro" id="IPR004344">
    <property type="entry name" value="TTL/TTLL_fam"/>
</dbReference>
<sequence length="1567" mass="179689">MNLKKKAEDRGNVLETSGFVSQKNGGVVNTSSELIEKVQKNFKTILDHDEKSENHLETVETAEDEEEVIEMAPERQRDRGTEKQTSYLLQPFLKPVAQNVEGSPGENPILKALFGSNNNKTTYTWVSSERPTTNNCHPFKKTELSRDIVHEGAPAQVPKSLMRERQKIHTEPVKIESEKDLGREKEQQVKASSACAEKTTAPPVRKSSHEKENTKPITADCILRQTLSKLSNSRARVGSVSSLKKIGYINSEKLMKLRTLVDNAIKNHKVYSMTGCYASVRNALKQRGWIEKIDSDIKGKKRQNKFEEIGIYDAAFQFVQKYPTLAAMRMSIQSNSGFSHNDQINYSGQGEAEIINRMLRNINEDLCWLSRPYPYYCWKDIGKFDLVNKLPKAYFSNKIGLCNSLQNIQWYFEPGVCSTQYPRTYNMTQKDEYDAFKEDFRMTSCISLLKWLTATYKAGGEKAVRSVDGKVDSSIIDFALKRCTEYVKYKEHEDIDLPEGPTVWEYQWDHFITQYYKIINDGHVLKDCKGDTSIQVYVANSLAMLNLIKSYWPQINIDGYQNYWVLKPGGRCCGNGIVIKNNMDQILMMVNSTVTKETRYVVQKYIERPLLIYNTKFDIRQWFLVTSVYPLTVWMYRESYLRFCSQPFSLRNTHESIHLCNNAVQRRYKNSKRDRGLPDENMWDCYTFQTYLKSIGQPDAWDKYIYPGMKEGFIGALLASQDTMERRKNCFELYGADFMISDTVTDGPWLIEINSNPAMDSSTSVTARMCPQVLEDIVKVVIDRRDDKNASTGAFEMVFKQHCPPVPPYLGMSLSIKGQKLHRTNGGVPKQFSKKSKSPNSTGTFLQSETEDSQSESREEKRSEPREQKRLEPRVEKRLEPREEKASEPREEKRSQPRQEKPSEPRQEKPSEPPEVKPSEPCEEKPSEPCEEKPSEPCEEKPSEPREEKSSECLVPAKRTESKRLGKIQKKAFSAEMIEGLKKEILEATISIKMMNKESRHSLKRHSSEILRATDSDKDLLFQDNLFVPRKVASEKIEIVNKNEEDMAREMNIDDEFLFPDIDADNVDFDEITDYESFSLEGDEYKEEVADVVATKEIKSAESEVLIKRSLPQIPECEEPEIVPRAMSETSLYYNIPDEFRKDMEMKPENLYRSESSYVMCVFPKIKHEVLMESVPPLYLKTVVDSSQRLADVPKTSVECNPQKENTETATQHNVVKADAETSTFDVVENDVAIQVKLPMNDAETSTDLQCEIAQSSTQVDAAIAESVYQYENEDRSNLPATDSYGVIHSMYDKYIIQTKDDGRKKGAIGRKPSWKINDGKKWKTKQKKVDFVQKNIQELKEMQARLSEPLRKPIRARNAPRCLVKLRFRNMAPTAPDLRDYDTCYRDELLNMLESMDKTNLINHLCGNEAMKLSSMLKIKSGHQLSRKAMSTVFSRDGNIWTADEDDSKPSNESDDDTFVVPPICGEIADQLGLKKEGVEVSGSNHGLRPILRKSCPEFGSSDHLICETVIRGISEEMFVEKRKRQGERLDWKSNVDTARKACFEILSTLRDFNESNSKDGNALRS</sequence>
<dbReference type="GO" id="GO:0015630">
    <property type="term" value="C:microtubule cytoskeleton"/>
    <property type="evidence" value="ECO:0007669"/>
    <property type="project" value="TreeGrafter"/>
</dbReference>
<evidence type="ECO:0000256" key="6">
    <source>
        <dbReference type="ARBA" id="ARBA00023212"/>
    </source>
</evidence>
<dbReference type="EMBL" id="JARGDH010000003">
    <property type="protein sequence ID" value="KAL0273737.1"/>
    <property type="molecule type" value="Genomic_DNA"/>
</dbReference>
<keyword evidence="6" id="KW-0206">Cytoskeleton</keyword>
<feature type="compositionally biased region" description="Basic and acidic residues" evidence="7">
    <location>
        <begin position="855"/>
        <end position="951"/>
    </location>
</feature>
<evidence type="ECO:0000256" key="4">
    <source>
        <dbReference type="ARBA" id="ARBA00022741"/>
    </source>
</evidence>
<dbReference type="Pfam" id="PF03133">
    <property type="entry name" value="TTL"/>
    <property type="match status" value="1"/>
</dbReference>
<name>A0AAW2HVC2_9NEOP</name>
<evidence type="ECO:0000256" key="2">
    <source>
        <dbReference type="ARBA" id="ARBA00022490"/>
    </source>
</evidence>
<dbReference type="GO" id="GO:0003341">
    <property type="term" value="P:cilium movement"/>
    <property type="evidence" value="ECO:0007669"/>
    <property type="project" value="TreeGrafter"/>
</dbReference>
<dbReference type="SUPFAM" id="SSF56059">
    <property type="entry name" value="Glutathione synthetase ATP-binding domain-like"/>
    <property type="match status" value="1"/>
</dbReference>
<reference evidence="8" key="1">
    <citation type="journal article" date="2024" name="Gigascience">
        <title>Chromosome-level genome of the poultry shaft louse Menopon gallinae provides insight into the host-switching and adaptive evolution of parasitic lice.</title>
        <authorList>
            <person name="Xu Y."/>
            <person name="Ma L."/>
            <person name="Liu S."/>
            <person name="Liang Y."/>
            <person name="Liu Q."/>
            <person name="He Z."/>
            <person name="Tian L."/>
            <person name="Duan Y."/>
            <person name="Cai W."/>
            <person name="Li H."/>
            <person name="Song F."/>
        </authorList>
    </citation>
    <scope>NUCLEOTIDE SEQUENCE</scope>
    <source>
        <strain evidence="8">Cailab_2023a</strain>
    </source>
</reference>
<keyword evidence="4" id="KW-0547">Nucleotide-binding</keyword>
<keyword evidence="2" id="KW-0963">Cytoplasm</keyword>
<organism evidence="8">
    <name type="scientific">Menopon gallinae</name>
    <name type="common">poultry shaft louse</name>
    <dbReference type="NCBI Taxonomy" id="328185"/>
    <lineage>
        <taxon>Eukaryota</taxon>
        <taxon>Metazoa</taxon>
        <taxon>Ecdysozoa</taxon>
        <taxon>Arthropoda</taxon>
        <taxon>Hexapoda</taxon>
        <taxon>Insecta</taxon>
        <taxon>Pterygota</taxon>
        <taxon>Neoptera</taxon>
        <taxon>Paraneoptera</taxon>
        <taxon>Psocodea</taxon>
        <taxon>Troctomorpha</taxon>
        <taxon>Phthiraptera</taxon>
        <taxon>Amblycera</taxon>
        <taxon>Menoponidae</taxon>
        <taxon>Menopon</taxon>
    </lineage>
</organism>
<keyword evidence="3" id="KW-0436">Ligase</keyword>
<evidence type="ECO:0000256" key="1">
    <source>
        <dbReference type="ARBA" id="ARBA00004245"/>
    </source>
</evidence>
<keyword evidence="5" id="KW-0067">ATP-binding</keyword>
<proteinExistence type="predicted"/>
<evidence type="ECO:0000256" key="7">
    <source>
        <dbReference type="SAM" id="MobiDB-lite"/>
    </source>
</evidence>
<evidence type="ECO:0000256" key="5">
    <source>
        <dbReference type="ARBA" id="ARBA00022840"/>
    </source>
</evidence>
<dbReference type="InterPro" id="IPR051437">
    <property type="entry name" value="TTLL_monoglycylase"/>
</dbReference>
<dbReference type="PROSITE" id="PS51221">
    <property type="entry name" value="TTL"/>
    <property type="match status" value="1"/>
</dbReference>
<comment type="caution">
    <text evidence="8">The sequence shown here is derived from an EMBL/GenBank/DDBJ whole genome shotgun (WGS) entry which is preliminary data.</text>
</comment>
<feature type="compositionally biased region" description="Polar residues" evidence="7">
    <location>
        <begin position="838"/>
        <end position="848"/>
    </location>
</feature>
<dbReference type="GO" id="GO:0005524">
    <property type="term" value="F:ATP binding"/>
    <property type="evidence" value="ECO:0007669"/>
    <property type="project" value="UniProtKB-KW"/>
</dbReference>
<evidence type="ECO:0000313" key="8">
    <source>
        <dbReference type="EMBL" id="KAL0273737.1"/>
    </source>
</evidence>
<feature type="region of interest" description="Disordered" evidence="7">
    <location>
        <begin position="177"/>
        <end position="213"/>
    </location>
</feature>
<dbReference type="FunFam" id="3.30.470.20:FF:000032">
    <property type="entry name" value="tubulin monoglycylase TTLL3 isoform X2"/>
    <property type="match status" value="1"/>
</dbReference>